<dbReference type="Proteomes" id="UP000838749">
    <property type="component" value="Unassembled WGS sequence"/>
</dbReference>
<accession>A0ABM9BJU5</accession>
<organism evidence="1 2">
    <name type="scientific">Paenibacillus pseudetheri</name>
    <dbReference type="NCBI Taxonomy" id="2897682"/>
    <lineage>
        <taxon>Bacteria</taxon>
        <taxon>Bacillati</taxon>
        <taxon>Bacillota</taxon>
        <taxon>Bacilli</taxon>
        <taxon>Bacillales</taxon>
        <taxon>Paenibacillaceae</taxon>
        <taxon>Paenibacillus</taxon>
    </lineage>
</organism>
<reference evidence="1" key="1">
    <citation type="submission" date="2021-12" db="EMBL/GenBank/DDBJ databases">
        <authorList>
            <person name="Criscuolo A."/>
        </authorList>
    </citation>
    <scope>NUCLEOTIDE SEQUENCE</scope>
    <source>
        <strain evidence="1">CIP111894</strain>
    </source>
</reference>
<proteinExistence type="predicted"/>
<sequence length="73" mass="8144">MNGEGANPEPTSLSSVLLWKVELHVLEQIEATTGGGSQSCARGNWIKCEKYMPSCNTFAMFITPKISKYRYRS</sequence>
<evidence type="ECO:0000313" key="2">
    <source>
        <dbReference type="Proteomes" id="UP000838749"/>
    </source>
</evidence>
<gene>
    <name evidence="1" type="ORF">PAECIP111894_05548</name>
</gene>
<comment type="caution">
    <text evidence="1">The sequence shown here is derived from an EMBL/GenBank/DDBJ whole genome shotgun (WGS) entry which is preliminary data.</text>
</comment>
<dbReference type="EMBL" id="CAKMAB010000052">
    <property type="protein sequence ID" value="CAH1059342.1"/>
    <property type="molecule type" value="Genomic_DNA"/>
</dbReference>
<keyword evidence="2" id="KW-1185">Reference proteome</keyword>
<evidence type="ECO:0000313" key="1">
    <source>
        <dbReference type="EMBL" id="CAH1059342.1"/>
    </source>
</evidence>
<name>A0ABM9BJU5_9BACL</name>
<protein>
    <submittedName>
        <fullName evidence="1">Uncharacterized protein</fullName>
    </submittedName>
</protein>